<evidence type="ECO:0000256" key="2">
    <source>
        <dbReference type="ARBA" id="ARBA00004123"/>
    </source>
</evidence>
<dbReference type="InterPro" id="IPR045249">
    <property type="entry name" value="HARBI1-like"/>
</dbReference>
<dbReference type="OrthoDB" id="2668416at2759"/>
<evidence type="ECO:0000313" key="8">
    <source>
        <dbReference type="EMBL" id="CAB4045213.1"/>
    </source>
</evidence>
<evidence type="ECO:0000256" key="5">
    <source>
        <dbReference type="ARBA" id="ARBA00022723"/>
    </source>
</evidence>
<proteinExistence type="inferred from homology"/>
<dbReference type="Pfam" id="PF13359">
    <property type="entry name" value="DDE_Tnp_4"/>
    <property type="match status" value="1"/>
</dbReference>
<dbReference type="Proteomes" id="UP001152795">
    <property type="component" value="Unassembled WGS sequence"/>
</dbReference>
<keyword evidence="4" id="KW-0540">Nuclease</keyword>
<comment type="cofactor">
    <cofactor evidence="1">
        <name>a divalent metal cation</name>
        <dbReference type="ChEBI" id="CHEBI:60240"/>
    </cofactor>
</comment>
<gene>
    <name evidence="8" type="ORF">PACLA_8A027635</name>
</gene>
<organism evidence="8 9">
    <name type="scientific">Paramuricea clavata</name>
    <name type="common">Red gorgonian</name>
    <name type="synonym">Violescent sea-whip</name>
    <dbReference type="NCBI Taxonomy" id="317549"/>
    <lineage>
        <taxon>Eukaryota</taxon>
        <taxon>Metazoa</taxon>
        <taxon>Cnidaria</taxon>
        <taxon>Anthozoa</taxon>
        <taxon>Octocorallia</taxon>
        <taxon>Malacalcyonacea</taxon>
        <taxon>Plexauridae</taxon>
        <taxon>Paramuricea</taxon>
    </lineage>
</organism>
<comment type="similarity">
    <text evidence="3">Belongs to the HARBI1 family.</text>
</comment>
<keyword evidence="7" id="KW-0539">Nucleus</keyword>
<evidence type="ECO:0000256" key="6">
    <source>
        <dbReference type="ARBA" id="ARBA00022801"/>
    </source>
</evidence>
<evidence type="ECO:0000256" key="1">
    <source>
        <dbReference type="ARBA" id="ARBA00001968"/>
    </source>
</evidence>
<dbReference type="AlphaFoldDB" id="A0A6S7LV72"/>
<sequence>MAATSNGKQLRRIILLYLLRRLIQRRKYFKSKWVRKLFVERKIKGEFWLLIKDMELYDHEYFFKSFRMSPTSLEQLLSWIGPRIFKSSQRREAISPKERLCVTLRYLVTGDAQVTIAASYRIGPATISKIIKETTKAIWDVLDEKGFLRVPRTAIEWKAISKDFKEKWNFPNCIGAIDGKHVVVQAPPRSGSDLFNYKKTFSIVLMAVCDADYQFTLVDVGDADRQSDGGVYSNSKLGFAIDNQLLGFPSSEKLPSSEIKVPSVFVADDAFLLKSNMMKPYPGKQGDVTKSIFNYRLSRARRIMENTFGIATSRFKVFRRPIIASESTANSIARAVVALHNYLMVIRSHTESSYNYCPPGYIDVDAGASLKPGNWRRDIYPIDCWTNSNWSDWVQQLLAKCKCSARKIQGVL</sequence>
<keyword evidence="9" id="KW-1185">Reference proteome</keyword>
<dbReference type="GO" id="GO:0004518">
    <property type="term" value="F:nuclease activity"/>
    <property type="evidence" value="ECO:0007669"/>
    <property type="project" value="UniProtKB-KW"/>
</dbReference>
<accession>A0A6S7LV72</accession>
<keyword evidence="6" id="KW-0378">Hydrolase</keyword>
<evidence type="ECO:0000256" key="4">
    <source>
        <dbReference type="ARBA" id="ARBA00022722"/>
    </source>
</evidence>
<protein>
    <submittedName>
        <fullName evidence="8">Uncharacterized protein</fullName>
    </submittedName>
</protein>
<dbReference type="GO" id="GO:0005634">
    <property type="term" value="C:nucleus"/>
    <property type="evidence" value="ECO:0007669"/>
    <property type="project" value="UniProtKB-SubCell"/>
</dbReference>
<comment type="subcellular location">
    <subcellularLocation>
        <location evidence="2">Nucleus</location>
    </subcellularLocation>
</comment>
<name>A0A6S7LV72_PARCT</name>
<dbReference type="GO" id="GO:0046872">
    <property type="term" value="F:metal ion binding"/>
    <property type="evidence" value="ECO:0007669"/>
    <property type="project" value="UniProtKB-KW"/>
</dbReference>
<comment type="caution">
    <text evidence="8">The sequence shown here is derived from an EMBL/GenBank/DDBJ whole genome shotgun (WGS) entry which is preliminary data.</text>
</comment>
<evidence type="ECO:0000256" key="3">
    <source>
        <dbReference type="ARBA" id="ARBA00006958"/>
    </source>
</evidence>
<dbReference type="GO" id="GO:0016787">
    <property type="term" value="F:hydrolase activity"/>
    <property type="evidence" value="ECO:0007669"/>
    <property type="project" value="UniProtKB-KW"/>
</dbReference>
<dbReference type="InterPro" id="IPR027806">
    <property type="entry name" value="HARBI1_dom"/>
</dbReference>
<reference evidence="8" key="1">
    <citation type="submission" date="2020-04" db="EMBL/GenBank/DDBJ databases">
        <authorList>
            <person name="Alioto T."/>
            <person name="Alioto T."/>
            <person name="Gomez Garrido J."/>
        </authorList>
    </citation>
    <scope>NUCLEOTIDE SEQUENCE</scope>
    <source>
        <strain evidence="8">A484AB</strain>
    </source>
</reference>
<keyword evidence="5" id="KW-0479">Metal-binding</keyword>
<dbReference type="PANTHER" id="PTHR22930:SF269">
    <property type="entry name" value="NUCLEASE HARBI1-LIKE PROTEIN"/>
    <property type="match status" value="1"/>
</dbReference>
<dbReference type="PANTHER" id="PTHR22930">
    <property type="match status" value="1"/>
</dbReference>
<evidence type="ECO:0000313" key="9">
    <source>
        <dbReference type="Proteomes" id="UP001152795"/>
    </source>
</evidence>
<evidence type="ECO:0000256" key="7">
    <source>
        <dbReference type="ARBA" id="ARBA00023242"/>
    </source>
</evidence>
<dbReference type="EMBL" id="CACRXK020038167">
    <property type="protein sequence ID" value="CAB4045213.1"/>
    <property type="molecule type" value="Genomic_DNA"/>
</dbReference>